<dbReference type="InterPro" id="IPR052027">
    <property type="entry name" value="PspC"/>
</dbReference>
<feature type="transmembrane region" description="Helical" evidence="7">
    <location>
        <begin position="18"/>
        <end position="45"/>
    </location>
</feature>
<dbReference type="PANTHER" id="PTHR33885">
    <property type="entry name" value="PHAGE SHOCK PROTEIN C"/>
    <property type="match status" value="1"/>
</dbReference>
<evidence type="ECO:0000259" key="8">
    <source>
        <dbReference type="Pfam" id="PF04024"/>
    </source>
</evidence>
<feature type="region of interest" description="Disordered" evidence="6">
    <location>
        <begin position="159"/>
        <end position="185"/>
    </location>
</feature>
<keyword evidence="4 7" id="KW-1133">Transmembrane helix</keyword>
<dbReference type="InterPro" id="IPR007168">
    <property type="entry name" value="Phageshock_PspC_N"/>
</dbReference>
<organism evidence="9 10">
    <name type="scientific">Bowdeniella nasicola</name>
    <dbReference type="NCBI Taxonomy" id="208480"/>
    <lineage>
        <taxon>Bacteria</taxon>
        <taxon>Bacillati</taxon>
        <taxon>Actinomycetota</taxon>
        <taxon>Actinomycetes</taxon>
        <taxon>Actinomycetales</taxon>
        <taxon>Actinomycetaceae</taxon>
        <taxon>Bowdeniella</taxon>
    </lineage>
</organism>
<evidence type="ECO:0000313" key="9">
    <source>
        <dbReference type="EMBL" id="SEA15369.1"/>
    </source>
</evidence>
<proteinExistence type="predicted"/>
<evidence type="ECO:0000256" key="2">
    <source>
        <dbReference type="ARBA" id="ARBA00022475"/>
    </source>
</evidence>
<dbReference type="PANTHER" id="PTHR33885:SF3">
    <property type="entry name" value="PHAGE SHOCK PROTEIN C"/>
    <property type="match status" value="1"/>
</dbReference>
<protein>
    <submittedName>
        <fullName evidence="9">Phage shock protein C (PspC) family protein</fullName>
    </submittedName>
</protein>
<evidence type="ECO:0000256" key="6">
    <source>
        <dbReference type="SAM" id="MobiDB-lite"/>
    </source>
</evidence>
<evidence type="ECO:0000256" key="1">
    <source>
        <dbReference type="ARBA" id="ARBA00004162"/>
    </source>
</evidence>
<comment type="subcellular location">
    <subcellularLocation>
        <location evidence="1">Cell membrane</location>
        <topology evidence="1">Single-pass membrane protein</topology>
    </subcellularLocation>
</comment>
<feature type="transmembrane region" description="Helical" evidence="7">
    <location>
        <begin position="187"/>
        <end position="208"/>
    </location>
</feature>
<keyword evidence="3 7" id="KW-0812">Transmembrane</keyword>
<dbReference type="EMBL" id="FNQV01000005">
    <property type="protein sequence ID" value="SEA15369.1"/>
    <property type="molecule type" value="Genomic_DNA"/>
</dbReference>
<name>A0A1H3YUY2_9ACTO</name>
<sequence length="442" mass="45744">MIGGVCAGIAHRFGISPVLVRLLFCLGALVGGLPLIIYGFAWLLLPEHRDGRIHLDELIHGRPDVAAAGALAFIVIGALGPLLWFADTRDTVAVLLGGIAPALVFGLIIAVPIVAGYASRQRTPCAGTDSNGLVHSTPSPSPASELLRTGVAAPPVPAQAEATHVSPLEERPPARTPRPRKPRTPAVPARFTLGIVALAISLGALTLLLMPATLAAWLTAGGVFLAVTAIGLIIAASRGRRGSWLTAISWLGALPVAAATALAFVLPNAVLFEPGAAPVRFGATASQHSSALVAGNIDLPTDQGDVTAAAGFGNYRLRDLGDTNAIVTVTSTGSSSISLWTYGGWEVQTPTRTYTTPLATIKTEGDQTWASPDYEDLYLSPGQQVILKTPAAVANPSDATRIELTLGFAHVAASTDVSDGVDYVKRHSEPTASPSPTTTEEN</sequence>
<keyword evidence="2" id="KW-1003">Cell membrane</keyword>
<feature type="transmembrane region" description="Helical" evidence="7">
    <location>
        <begin position="92"/>
        <end position="114"/>
    </location>
</feature>
<dbReference type="AlphaFoldDB" id="A0A1H3YUY2"/>
<accession>A0A1H3YUY2</accession>
<feature type="transmembrane region" description="Helical" evidence="7">
    <location>
        <begin position="214"/>
        <end position="235"/>
    </location>
</feature>
<feature type="transmembrane region" description="Helical" evidence="7">
    <location>
        <begin position="247"/>
        <end position="266"/>
    </location>
</feature>
<dbReference type="Proteomes" id="UP000199288">
    <property type="component" value="Unassembled WGS sequence"/>
</dbReference>
<evidence type="ECO:0000256" key="3">
    <source>
        <dbReference type="ARBA" id="ARBA00022692"/>
    </source>
</evidence>
<dbReference type="GO" id="GO:0005886">
    <property type="term" value="C:plasma membrane"/>
    <property type="evidence" value="ECO:0007669"/>
    <property type="project" value="UniProtKB-SubCell"/>
</dbReference>
<evidence type="ECO:0000256" key="4">
    <source>
        <dbReference type="ARBA" id="ARBA00022989"/>
    </source>
</evidence>
<keyword evidence="5 7" id="KW-0472">Membrane</keyword>
<feature type="domain" description="Phage shock protein PspC N-terminal" evidence="8">
    <location>
        <begin position="1"/>
        <end position="47"/>
    </location>
</feature>
<evidence type="ECO:0000256" key="7">
    <source>
        <dbReference type="SAM" id="Phobius"/>
    </source>
</evidence>
<gene>
    <name evidence="9" type="ORF">SAMN02910418_01006</name>
</gene>
<evidence type="ECO:0000313" key="10">
    <source>
        <dbReference type="Proteomes" id="UP000199288"/>
    </source>
</evidence>
<reference evidence="10" key="1">
    <citation type="submission" date="2016-10" db="EMBL/GenBank/DDBJ databases">
        <authorList>
            <person name="Varghese N."/>
            <person name="Submissions S."/>
        </authorList>
    </citation>
    <scope>NUCLEOTIDE SEQUENCE [LARGE SCALE GENOMIC DNA]</scope>
    <source>
        <strain evidence="10">KPR-1</strain>
    </source>
</reference>
<feature type="transmembrane region" description="Helical" evidence="7">
    <location>
        <begin position="65"/>
        <end position="86"/>
    </location>
</feature>
<evidence type="ECO:0000256" key="5">
    <source>
        <dbReference type="ARBA" id="ARBA00023136"/>
    </source>
</evidence>
<keyword evidence="10" id="KW-1185">Reference proteome</keyword>
<dbReference type="Pfam" id="PF04024">
    <property type="entry name" value="PspC"/>
    <property type="match status" value="1"/>
</dbReference>